<feature type="non-terminal residue" evidence="1">
    <location>
        <position position="1"/>
    </location>
</feature>
<dbReference type="AlphaFoldDB" id="A0A6A6ZXC2"/>
<evidence type="ECO:0000313" key="2">
    <source>
        <dbReference type="Proteomes" id="UP000799424"/>
    </source>
</evidence>
<protein>
    <submittedName>
        <fullName evidence="1">Uncharacterized protein</fullName>
    </submittedName>
</protein>
<gene>
    <name evidence="1" type="ORF">CC86DRAFT_295892</name>
</gene>
<dbReference type="OrthoDB" id="3781812at2759"/>
<accession>A0A6A6ZXC2</accession>
<organism evidence="1 2">
    <name type="scientific">Ophiobolus disseminans</name>
    <dbReference type="NCBI Taxonomy" id="1469910"/>
    <lineage>
        <taxon>Eukaryota</taxon>
        <taxon>Fungi</taxon>
        <taxon>Dikarya</taxon>
        <taxon>Ascomycota</taxon>
        <taxon>Pezizomycotina</taxon>
        <taxon>Dothideomycetes</taxon>
        <taxon>Pleosporomycetidae</taxon>
        <taxon>Pleosporales</taxon>
        <taxon>Pleosporineae</taxon>
        <taxon>Phaeosphaeriaceae</taxon>
        <taxon>Ophiobolus</taxon>
    </lineage>
</organism>
<reference evidence="1" key="1">
    <citation type="journal article" date="2020" name="Stud. Mycol.">
        <title>101 Dothideomycetes genomes: a test case for predicting lifestyles and emergence of pathogens.</title>
        <authorList>
            <person name="Haridas S."/>
            <person name="Albert R."/>
            <person name="Binder M."/>
            <person name="Bloem J."/>
            <person name="Labutti K."/>
            <person name="Salamov A."/>
            <person name="Andreopoulos B."/>
            <person name="Baker S."/>
            <person name="Barry K."/>
            <person name="Bills G."/>
            <person name="Bluhm B."/>
            <person name="Cannon C."/>
            <person name="Castanera R."/>
            <person name="Culley D."/>
            <person name="Daum C."/>
            <person name="Ezra D."/>
            <person name="Gonzalez J."/>
            <person name="Henrissat B."/>
            <person name="Kuo A."/>
            <person name="Liang C."/>
            <person name="Lipzen A."/>
            <person name="Lutzoni F."/>
            <person name="Magnuson J."/>
            <person name="Mondo S."/>
            <person name="Nolan M."/>
            <person name="Ohm R."/>
            <person name="Pangilinan J."/>
            <person name="Park H.-J."/>
            <person name="Ramirez L."/>
            <person name="Alfaro M."/>
            <person name="Sun H."/>
            <person name="Tritt A."/>
            <person name="Yoshinaga Y."/>
            <person name="Zwiers L.-H."/>
            <person name="Turgeon B."/>
            <person name="Goodwin S."/>
            <person name="Spatafora J."/>
            <person name="Crous P."/>
            <person name="Grigoriev I."/>
        </authorList>
    </citation>
    <scope>NUCLEOTIDE SEQUENCE</scope>
    <source>
        <strain evidence="1">CBS 113818</strain>
    </source>
</reference>
<sequence>FRVSHKVDRDTIGRLLDRLAIEQYPKTTTMTLTSCNFLNNVKMYQACLAFGLEYTHTLLRLNALRAEITARVLTFDKPDDAVEGIDRVVTCIPVTNPLSKHLVNTLRHRYDKKEIPNVEAYKE</sequence>
<dbReference type="EMBL" id="MU006229">
    <property type="protein sequence ID" value="KAF2825037.1"/>
    <property type="molecule type" value="Genomic_DNA"/>
</dbReference>
<dbReference type="Proteomes" id="UP000799424">
    <property type="component" value="Unassembled WGS sequence"/>
</dbReference>
<proteinExistence type="predicted"/>
<evidence type="ECO:0000313" key="1">
    <source>
        <dbReference type="EMBL" id="KAF2825037.1"/>
    </source>
</evidence>
<keyword evidence="2" id="KW-1185">Reference proteome</keyword>
<name>A0A6A6ZXC2_9PLEO</name>